<dbReference type="InterPro" id="IPR011006">
    <property type="entry name" value="CheY-like_superfamily"/>
</dbReference>
<comment type="catalytic activity">
    <reaction evidence="1">
        <text>ATP + protein L-histidine = ADP + protein N-phospho-L-histidine.</text>
        <dbReference type="EC" id="2.7.13.3"/>
    </reaction>
</comment>
<dbReference type="SUPFAM" id="SSF55874">
    <property type="entry name" value="ATPase domain of HSP90 chaperone/DNA topoisomerase II/histidine kinase"/>
    <property type="match status" value="1"/>
</dbReference>
<dbReference type="SUPFAM" id="SSF47384">
    <property type="entry name" value="Homodimeric domain of signal transducing histidine kinase"/>
    <property type="match status" value="1"/>
</dbReference>
<dbReference type="PROSITE" id="PS01124">
    <property type="entry name" value="HTH_ARAC_FAMILY_2"/>
    <property type="match status" value="1"/>
</dbReference>
<dbReference type="FunFam" id="2.130.10.10:FF:000891">
    <property type="entry name" value="Two-component system sensor histidine kinase/response regulator, hybrid (One-component system)"/>
    <property type="match status" value="1"/>
</dbReference>
<reference evidence="12 13" key="1">
    <citation type="submission" date="2018-04" db="EMBL/GenBank/DDBJ databases">
        <title>Genomic Encyclopedia of Archaeal and Bacterial Type Strains, Phase II (KMG-II): from individual species to whole genera.</title>
        <authorList>
            <person name="Goeker M."/>
        </authorList>
    </citation>
    <scope>NUCLEOTIDE SEQUENCE [LARGE SCALE GENOMIC DNA]</scope>
    <source>
        <strain evidence="12 13">DSM 22902</strain>
    </source>
</reference>
<evidence type="ECO:0000256" key="1">
    <source>
        <dbReference type="ARBA" id="ARBA00000085"/>
    </source>
</evidence>
<dbReference type="CDD" id="cd17574">
    <property type="entry name" value="REC_OmpR"/>
    <property type="match status" value="1"/>
</dbReference>
<dbReference type="GO" id="GO:0003700">
    <property type="term" value="F:DNA-binding transcription factor activity"/>
    <property type="evidence" value="ECO:0007669"/>
    <property type="project" value="InterPro"/>
</dbReference>
<dbReference type="PANTHER" id="PTHR43547">
    <property type="entry name" value="TWO-COMPONENT HISTIDINE KINASE"/>
    <property type="match status" value="1"/>
</dbReference>
<evidence type="ECO:0000256" key="5">
    <source>
        <dbReference type="ARBA" id="ARBA00023125"/>
    </source>
</evidence>
<dbReference type="Gene3D" id="1.10.10.60">
    <property type="entry name" value="Homeodomain-like"/>
    <property type="match status" value="2"/>
</dbReference>
<dbReference type="PROSITE" id="PS00041">
    <property type="entry name" value="HTH_ARAC_FAMILY_1"/>
    <property type="match status" value="1"/>
</dbReference>
<keyword evidence="8" id="KW-1133">Transmembrane helix</keyword>
<dbReference type="PANTHER" id="PTHR43547:SF2">
    <property type="entry name" value="HYBRID SIGNAL TRANSDUCTION HISTIDINE KINASE C"/>
    <property type="match status" value="1"/>
</dbReference>
<dbReference type="SMART" id="SM00388">
    <property type="entry name" value="HisKA"/>
    <property type="match status" value="1"/>
</dbReference>
<keyword evidence="6" id="KW-0804">Transcription</keyword>
<dbReference type="Pfam" id="PF07494">
    <property type="entry name" value="Reg_prop"/>
    <property type="match status" value="2"/>
</dbReference>
<protein>
    <recommendedName>
        <fullName evidence="2">histidine kinase</fullName>
        <ecNumber evidence="2">2.7.13.3</ecNumber>
    </recommendedName>
</protein>
<dbReference type="InterPro" id="IPR003594">
    <property type="entry name" value="HATPase_dom"/>
</dbReference>
<keyword evidence="8" id="KW-0472">Membrane</keyword>
<evidence type="ECO:0000256" key="7">
    <source>
        <dbReference type="PROSITE-ProRule" id="PRU00169"/>
    </source>
</evidence>
<sequence length="1308" mass="148229">MSEFANLLITQYLCRVIIRKMKVRILLIYLCLVCSWVCSAQKSATEYYFKRISIEQGLSQSGVTAILRDYQGTLWIGTRQGINRVDRNHIQKYTDLYIFHLIEDKQHQLWAVTDKGVWCYNPSEDIFQPKIDTPLFAICATDRGVYFGGYGAIFEYNYSHKHIRRLPLQKASYAKSRECLINHLLPFDAHTLLVGTEADGIYLYDFQTQQLRPFITENTRPLTALYYDAQKHQIYYASFQKGLYCYQLTTQQTSHYSTANSALPNDIILDIKPYKGQIWIATDGGGVSVFSPDKVQFENLQHRAGDAHSLPVNSITTLYEDPNHNLWAGTVRDGVFLFKETYIKTYTDSALGANNGLSERAVISLYEAPDHTLWIGTDGGGINAFNPHTEQFTHHLNTYNDKVSSITLFSPNELLVSLYGKGLFIYNTHTRSYTPFILRDPTTDQQECHSGFTPFVYRINDAQILITAKNTYRYQLKSQQFEQVAFAQGTAAKNALQLQAIQGDTLLLSKGNTLYKISGKGGTISTYLTLPTEGAITALCYDTHQQLWIATTNGLFNYTPTTGKLSAISTDNMFRQISYMQIDDAQRLWINASNVLFSYYIPSKKILIYDASDGFLANDMLTGYVQASTTPYIYMGGVGGLVKINYNIQSYQSAPPQIFLHNIELNGKIYTHENFPKEIPPYFHSLKINVGLNEKDMFRRILFRFKIKNNAQTSVIETYDNQLDISLLSVGKYQVSVACMTKNGFWTAETPLLDFEVLPVWYKRTSFLIAVVLLVVAIAGGAIWIYLRRKKQQLKWQIALHQQALNEDKIQFLTNVSHELRTPLTLIYAPLKRLLSNTEEKAISPTAKSLLESAFRQANAMKNIINWILDYNRNTTLENSLSKTHTDLNHLLTDCSNDFAQELESKHIGLQLCLDKNLPIIPLDPAKIRVVISNLLMNALKFSNEHSTIYLRSFANADNVRFQVENTGISLQNIDTEKLFMRFQQGKHQQKGSGIGLAYCKELVAMHSGTIGAYDENGHTVFYVTLPYTPSAILDKFEGEASQSQAPTHNLSPMDTTGYSILLVDDNTDFLNYLHSELRPLFRNVLKAVNGEEALLLLKTHQPDLIISDVMMPVMNGYQFCQQVKEQLPISHIPVVLLTAKSDSESQKIGYKLGADAYLSKPFDIDLLLSVTNNLLKQRELIRQRYQQELPLPAPTITTISNADEVFLVKLNELIKNNYSKADFEVADIAAKMAMSRATIYSKMKQITGLGISEYVNKYRIEVASALLRNTDKTIAEIALEVGFNSQKYFSTAFKTAIGKTPSEYRNA</sequence>
<dbReference type="SUPFAM" id="SSF46689">
    <property type="entry name" value="Homeodomain-like"/>
    <property type="match status" value="1"/>
</dbReference>
<dbReference type="Gene3D" id="2.60.40.10">
    <property type="entry name" value="Immunoglobulins"/>
    <property type="match status" value="1"/>
</dbReference>
<dbReference type="InterPro" id="IPR015943">
    <property type="entry name" value="WD40/YVTN_repeat-like_dom_sf"/>
</dbReference>
<evidence type="ECO:0000256" key="8">
    <source>
        <dbReference type="SAM" id="Phobius"/>
    </source>
</evidence>
<dbReference type="SUPFAM" id="SSF101898">
    <property type="entry name" value="NHL repeat"/>
    <property type="match status" value="1"/>
</dbReference>
<dbReference type="InterPro" id="IPR005467">
    <property type="entry name" value="His_kinase_dom"/>
</dbReference>
<feature type="transmembrane region" description="Helical" evidence="8">
    <location>
        <begin position="767"/>
        <end position="787"/>
    </location>
</feature>
<dbReference type="InterPro" id="IPR036097">
    <property type="entry name" value="HisK_dim/P_sf"/>
</dbReference>
<keyword evidence="4" id="KW-0805">Transcription regulation</keyword>
<keyword evidence="5" id="KW-0238">DNA-binding</keyword>
<evidence type="ECO:0000256" key="6">
    <source>
        <dbReference type="ARBA" id="ARBA00023163"/>
    </source>
</evidence>
<dbReference type="InterPro" id="IPR036890">
    <property type="entry name" value="HATPase_C_sf"/>
</dbReference>
<dbReference type="CDD" id="cd00082">
    <property type="entry name" value="HisKA"/>
    <property type="match status" value="1"/>
</dbReference>
<dbReference type="Gene3D" id="2.130.10.10">
    <property type="entry name" value="YVTN repeat-like/Quinoprotein amine dehydrogenase"/>
    <property type="match status" value="2"/>
</dbReference>
<dbReference type="PRINTS" id="PR00032">
    <property type="entry name" value="HTHARAC"/>
</dbReference>
<evidence type="ECO:0000256" key="4">
    <source>
        <dbReference type="ARBA" id="ARBA00023015"/>
    </source>
</evidence>
<dbReference type="SMART" id="SM00448">
    <property type="entry name" value="REC"/>
    <property type="match status" value="1"/>
</dbReference>
<proteinExistence type="predicted"/>
<feature type="modified residue" description="4-aspartylphosphate" evidence="7">
    <location>
        <position position="1109"/>
    </location>
</feature>
<keyword evidence="3 7" id="KW-0597">Phosphoprotein</keyword>
<organism evidence="12 13">
    <name type="scientific">Capnocytophaga leadbetteri</name>
    <dbReference type="NCBI Taxonomy" id="327575"/>
    <lineage>
        <taxon>Bacteria</taxon>
        <taxon>Pseudomonadati</taxon>
        <taxon>Bacteroidota</taxon>
        <taxon>Flavobacteriia</taxon>
        <taxon>Flavobacteriales</taxon>
        <taxon>Flavobacteriaceae</taxon>
        <taxon>Capnocytophaga</taxon>
    </lineage>
</organism>
<dbReference type="Gene3D" id="3.40.50.2300">
    <property type="match status" value="1"/>
</dbReference>
<dbReference type="InterPro" id="IPR009057">
    <property type="entry name" value="Homeodomain-like_sf"/>
</dbReference>
<keyword evidence="12" id="KW-0418">Kinase</keyword>
<dbReference type="Pfam" id="PF00512">
    <property type="entry name" value="HisKA"/>
    <property type="match status" value="1"/>
</dbReference>
<dbReference type="Pfam" id="PF02518">
    <property type="entry name" value="HATPase_c"/>
    <property type="match status" value="1"/>
</dbReference>
<name>A0A2T5XX55_9FLAO</name>
<dbReference type="Pfam" id="PF00072">
    <property type="entry name" value="Response_reg"/>
    <property type="match status" value="1"/>
</dbReference>
<dbReference type="EMBL" id="QBKG01000002">
    <property type="protein sequence ID" value="PTX08040.1"/>
    <property type="molecule type" value="Genomic_DNA"/>
</dbReference>
<dbReference type="SUPFAM" id="SSF63829">
    <property type="entry name" value="Calcium-dependent phosphotriesterase"/>
    <property type="match status" value="1"/>
</dbReference>
<dbReference type="SMART" id="SM00387">
    <property type="entry name" value="HATPase_c"/>
    <property type="match status" value="1"/>
</dbReference>
<comment type="caution">
    <text evidence="12">The sequence shown here is derived from an EMBL/GenBank/DDBJ whole genome shotgun (WGS) entry which is preliminary data.</text>
</comment>
<keyword evidence="8" id="KW-0812">Transmembrane</keyword>
<dbReference type="InterPro" id="IPR003661">
    <property type="entry name" value="HisK_dim/P_dom"/>
</dbReference>
<feature type="domain" description="HTH araC/xylS-type" evidence="9">
    <location>
        <begin position="1209"/>
        <end position="1308"/>
    </location>
</feature>
<dbReference type="Proteomes" id="UP000243985">
    <property type="component" value="Unassembled WGS sequence"/>
</dbReference>
<dbReference type="GO" id="GO:0000155">
    <property type="term" value="F:phosphorelay sensor kinase activity"/>
    <property type="evidence" value="ECO:0007669"/>
    <property type="project" value="InterPro"/>
</dbReference>
<dbReference type="InterPro" id="IPR013783">
    <property type="entry name" value="Ig-like_fold"/>
</dbReference>
<dbReference type="SMART" id="SM00342">
    <property type="entry name" value="HTH_ARAC"/>
    <property type="match status" value="1"/>
</dbReference>
<dbReference type="Pfam" id="PF12833">
    <property type="entry name" value="HTH_18"/>
    <property type="match status" value="1"/>
</dbReference>
<evidence type="ECO:0000256" key="3">
    <source>
        <dbReference type="ARBA" id="ARBA00022553"/>
    </source>
</evidence>
<evidence type="ECO:0000313" key="12">
    <source>
        <dbReference type="EMBL" id="PTX08040.1"/>
    </source>
</evidence>
<evidence type="ECO:0000259" key="9">
    <source>
        <dbReference type="PROSITE" id="PS01124"/>
    </source>
</evidence>
<dbReference type="PROSITE" id="PS50109">
    <property type="entry name" value="HIS_KIN"/>
    <property type="match status" value="1"/>
</dbReference>
<dbReference type="EC" id="2.7.13.3" evidence="2"/>
<dbReference type="InterPro" id="IPR001789">
    <property type="entry name" value="Sig_transdc_resp-reg_receiver"/>
</dbReference>
<evidence type="ECO:0000259" key="10">
    <source>
        <dbReference type="PROSITE" id="PS50109"/>
    </source>
</evidence>
<evidence type="ECO:0000256" key="2">
    <source>
        <dbReference type="ARBA" id="ARBA00012438"/>
    </source>
</evidence>
<feature type="domain" description="Histidine kinase" evidence="10">
    <location>
        <begin position="815"/>
        <end position="1030"/>
    </location>
</feature>
<dbReference type="InterPro" id="IPR011110">
    <property type="entry name" value="Reg_prop"/>
</dbReference>
<dbReference type="Gene3D" id="3.30.565.10">
    <property type="entry name" value="Histidine kinase-like ATPase, C-terminal domain"/>
    <property type="match status" value="1"/>
</dbReference>
<dbReference type="Gene3D" id="1.10.287.130">
    <property type="match status" value="1"/>
</dbReference>
<dbReference type="GO" id="GO:0043565">
    <property type="term" value="F:sequence-specific DNA binding"/>
    <property type="evidence" value="ECO:0007669"/>
    <property type="project" value="InterPro"/>
</dbReference>
<gene>
    <name evidence="12" type="ORF">C8P65_10282</name>
</gene>
<dbReference type="InterPro" id="IPR020449">
    <property type="entry name" value="Tscrpt_reg_AraC-type_HTH"/>
</dbReference>
<accession>A0A2T5XX55</accession>
<dbReference type="InterPro" id="IPR018060">
    <property type="entry name" value="HTH_AraC"/>
</dbReference>
<evidence type="ECO:0000313" key="13">
    <source>
        <dbReference type="Proteomes" id="UP000243985"/>
    </source>
</evidence>
<keyword evidence="12" id="KW-0808">Transferase</keyword>
<evidence type="ECO:0000259" key="11">
    <source>
        <dbReference type="PROSITE" id="PS50110"/>
    </source>
</evidence>
<dbReference type="PROSITE" id="PS50110">
    <property type="entry name" value="RESPONSE_REGULATORY"/>
    <property type="match status" value="1"/>
</dbReference>
<feature type="domain" description="Response regulatory" evidence="11">
    <location>
        <begin position="1060"/>
        <end position="1176"/>
    </location>
</feature>
<dbReference type="InterPro" id="IPR018062">
    <property type="entry name" value="HTH_AraC-typ_CS"/>
</dbReference>
<dbReference type="SUPFAM" id="SSF52172">
    <property type="entry name" value="CheY-like"/>
    <property type="match status" value="1"/>
</dbReference>